<gene>
    <name evidence="3" type="ORF">OUZ56_032256</name>
</gene>
<dbReference type="PANTHER" id="PTHR10694">
    <property type="entry name" value="LYSINE-SPECIFIC DEMETHYLASE"/>
    <property type="match status" value="1"/>
</dbReference>
<proteinExistence type="predicted"/>
<dbReference type="Pfam" id="PF02373">
    <property type="entry name" value="JmjC"/>
    <property type="match status" value="1"/>
</dbReference>
<evidence type="ECO:0000313" key="4">
    <source>
        <dbReference type="Proteomes" id="UP001234178"/>
    </source>
</evidence>
<dbReference type="SMART" id="SM00343">
    <property type="entry name" value="ZnF_C2HC"/>
    <property type="match status" value="2"/>
</dbReference>
<name>A0ABQ9ZWN1_9CRUS</name>
<evidence type="ECO:0000313" key="3">
    <source>
        <dbReference type="EMBL" id="KAK4017309.1"/>
    </source>
</evidence>
<keyword evidence="4" id="KW-1185">Reference proteome</keyword>
<feature type="domain" description="CCHC-type" evidence="2">
    <location>
        <begin position="158"/>
        <end position="171"/>
    </location>
</feature>
<keyword evidence="1" id="KW-0862">Zinc</keyword>
<organism evidence="3 4">
    <name type="scientific">Daphnia magna</name>
    <dbReference type="NCBI Taxonomy" id="35525"/>
    <lineage>
        <taxon>Eukaryota</taxon>
        <taxon>Metazoa</taxon>
        <taxon>Ecdysozoa</taxon>
        <taxon>Arthropoda</taxon>
        <taxon>Crustacea</taxon>
        <taxon>Branchiopoda</taxon>
        <taxon>Diplostraca</taxon>
        <taxon>Cladocera</taxon>
        <taxon>Anomopoda</taxon>
        <taxon>Daphniidae</taxon>
        <taxon>Daphnia</taxon>
    </lineage>
</organism>
<dbReference type="InterPro" id="IPR003347">
    <property type="entry name" value="JmjC_dom"/>
</dbReference>
<feature type="domain" description="CCHC-type" evidence="2">
    <location>
        <begin position="137"/>
        <end position="152"/>
    </location>
</feature>
<dbReference type="Gene3D" id="2.60.120.650">
    <property type="entry name" value="Cupin"/>
    <property type="match status" value="1"/>
</dbReference>
<dbReference type="Gene3D" id="4.10.60.10">
    <property type="entry name" value="Zinc finger, CCHC-type"/>
    <property type="match status" value="1"/>
</dbReference>
<evidence type="ECO:0000259" key="2">
    <source>
        <dbReference type="PROSITE" id="PS50158"/>
    </source>
</evidence>
<dbReference type="InterPro" id="IPR001878">
    <property type="entry name" value="Znf_CCHC"/>
</dbReference>
<dbReference type="PROSITE" id="PS50158">
    <property type="entry name" value="ZF_CCHC"/>
    <property type="match status" value="2"/>
</dbReference>
<dbReference type="Proteomes" id="UP001234178">
    <property type="component" value="Unassembled WGS sequence"/>
</dbReference>
<dbReference type="SUPFAM" id="SSF51197">
    <property type="entry name" value="Clavaminate synthase-like"/>
    <property type="match status" value="1"/>
</dbReference>
<dbReference type="EMBL" id="JAOYFB010000005">
    <property type="protein sequence ID" value="KAK4017309.1"/>
    <property type="molecule type" value="Genomic_DNA"/>
</dbReference>
<comment type="caution">
    <text evidence="3">The sequence shown here is derived from an EMBL/GenBank/DDBJ whole genome shotgun (WGS) entry which is preliminary data.</text>
</comment>
<dbReference type="InterPro" id="IPR036875">
    <property type="entry name" value="Znf_CCHC_sf"/>
</dbReference>
<dbReference type="Pfam" id="PF00098">
    <property type="entry name" value="zf-CCHC"/>
    <property type="match status" value="1"/>
</dbReference>
<keyword evidence="1" id="KW-0479">Metal-binding</keyword>
<evidence type="ECO:0000256" key="1">
    <source>
        <dbReference type="PROSITE-ProRule" id="PRU00047"/>
    </source>
</evidence>
<keyword evidence="1" id="KW-0863">Zinc-finger</keyword>
<reference evidence="3 4" key="1">
    <citation type="journal article" date="2023" name="Nucleic Acids Res.">
        <title>The hologenome of Daphnia magna reveals possible DNA methylation and microbiome-mediated evolution of the host genome.</title>
        <authorList>
            <person name="Chaturvedi A."/>
            <person name="Li X."/>
            <person name="Dhandapani V."/>
            <person name="Marshall H."/>
            <person name="Kissane S."/>
            <person name="Cuenca-Cambronero M."/>
            <person name="Asole G."/>
            <person name="Calvet F."/>
            <person name="Ruiz-Romero M."/>
            <person name="Marangio P."/>
            <person name="Guigo R."/>
            <person name="Rago D."/>
            <person name="Mirbahai L."/>
            <person name="Eastwood N."/>
            <person name="Colbourne J.K."/>
            <person name="Zhou J."/>
            <person name="Mallon E."/>
            <person name="Orsini L."/>
        </authorList>
    </citation>
    <scope>NUCLEOTIDE SEQUENCE [LARGE SCALE GENOMIC DNA]</scope>
    <source>
        <strain evidence="3">LRV0_1</strain>
    </source>
</reference>
<protein>
    <recommendedName>
        <fullName evidence="2">CCHC-type domain-containing protein</fullName>
    </recommendedName>
</protein>
<dbReference type="PANTHER" id="PTHR10694:SF129">
    <property type="entry name" value="LYSINE-SPECIFIC DEMETHYLASE 4B-RELATED"/>
    <property type="match status" value="1"/>
</dbReference>
<sequence>MVCFNHSCASTSRDGQRGDVRFGDWNGVSAGYYPRVVSDPRINPPSEMTPHFEFSSRTVCDQHFNPQVGYSQQVGYGQQVGFPPAVAYHSRYHPYNFRPEQATGHCFTASANQQWRRFPTPGTASNTSAFVPQGRLCYVCSKPGHIKKNCPKLVQPVCYFCNEQGHKYTDCLQRKTWQDSSAGLDEFERLCSIRILDNSGVKLTPPSNEFRDFKTFTAKIFKKYAQQCGAVCVTPQGIPDYSLKIGELAKEKVCPHIQEYEQHSEEEFRDMHNPDNKMNGINTCQLLLGHAMSYTGWHVENVNLPSINYHHSGKPKYWVVVAEKYGVLLKEFFRKNIPSFYKECRSAELYATTLKGKRSADPLSLLQAV</sequence>
<accession>A0ABQ9ZWN1</accession>
<dbReference type="SUPFAM" id="SSF57756">
    <property type="entry name" value="Retrovirus zinc finger-like domains"/>
    <property type="match status" value="1"/>
</dbReference>